<feature type="domain" description="DUF5698" evidence="8">
    <location>
        <begin position="19"/>
        <end position="76"/>
    </location>
</feature>
<evidence type="ECO:0000256" key="2">
    <source>
        <dbReference type="ARBA" id="ARBA00022475"/>
    </source>
</evidence>
<evidence type="ECO:0000259" key="8">
    <source>
        <dbReference type="Pfam" id="PF18955"/>
    </source>
</evidence>
<dbReference type="InterPro" id="IPR019264">
    <property type="entry name" value="DUF2179"/>
</dbReference>
<accession>A0ABN1IUA9</accession>
<keyword evidence="5 6" id="KW-0472">Membrane</keyword>
<dbReference type="CDD" id="cd16381">
    <property type="entry name" value="YitT_C_like_1"/>
    <property type="match status" value="1"/>
</dbReference>
<keyword evidence="10" id="KW-1185">Reference proteome</keyword>
<dbReference type="HAMAP" id="MF_01515">
    <property type="entry name" value="UPF0316"/>
    <property type="match status" value="1"/>
</dbReference>
<proteinExistence type="inferred from homology"/>
<comment type="subcellular location">
    <subcellularLocation>
        <location evidence="1 6">Cell membrane</location>
        <topology evidence="1 6">Multi-pass membrane protein</topology>
    </subcellularLocation>
</comment>
<evidence type="ECO:0000259" key="7">
    <source>
        <dbReference type="Pfam" id="PF10035"/>
    </source>
</evidence>
<feature type="domain" description="DUF2179" evidence="7">
    <location>
        <begin position="112"/>
        <end position="163"/>
    </location>
</feature>
<evidence type="ECO:0000256" key="1">
    <source>
        <dbReference type="ARBA" id="ARBA00004651"/>
    </source>
</evidence>
<gene>
    <name evidence="9" type="ORF">GCM10008905_12050</name>
</gene>
<organism evidence="9 10">
    <name type="scientific">Clostridium malenominatum</name>
    <dbReference type="NCBI Taxonomy" id="1539"/>
    <lineage>
        <taxon>Bacteria</taxon>
        <taxon>Bacillati</taxon>
        <taxon>Bacillota</taxon>
        <taxon>Clostridia</taxon>
        <taxon>Eubacteriales</taxon>
        <taxon>Clostridiaceae</taxon>
        <taxon>Clostridium</taxon>
    </lineage>
</organism>
<evidence type="ECO:0000256" key="3">
    <source>
        <dbReference type="ARBA" id="ARBA00022692"/>
    </source>
</evidence>
<feature type="transmembrane region" description="Helical" evidence="6">
    <location>
        <begin position="6"/>
        <end position="24"/>
    </location>
</feature>
<dbReference type="Proteomes" id="UP001500339">
    <property type="component" value="Unassembled WGS sequence"/>
</dbReference>
<evidence type="ECO:0000313" key="10">
    <source>
        <dbReference type="Proteomes" id="UP001500339"/>
    </source>
</evidence>
<dbReference type="InterPro" id="IPR044035">
    <property type="entry name" value="DUF5698"/>
</dbReference>
<evidence type="ECO:0000313" key="9">
    <source>
        <dbReference type="EMBL" id="GAA0721522.1"/>
    </source>
</evidence>
<dbReference type="Pfam" id="PF10035">
    <property type="entry name" value="DUF2179"/>
    <property type="match status" value="1"/>
</dbReference>
<dbReference type="EMBL" id="BAAACF010000001">
    <property type="protein sequence ID" value="GAA0721522.1"/>
    <property type="molecule type" value="Genomic_DNA"/>
</dbReference>
<dbReference type="PANTHER" id="PTHR40060:SF1">
    <property type="entry name" value="UPF0316 PROTEIN YEBE"/>
    <property type="match status" value="1"/>
</dbReference>
<name>A0ABN1IUA9_9CLOT</name>
<evidence type="ECO:0000256" key="5">
    <source>
        <dbReference type="ARBA" id="ARBA00023136"/>
    </source>
</evidence>
<keyword evidence="2 6" id="KW-1003">Cell membrane</keyword>
<dbReference type="Pfam" id="PF18955">
    <property type="entry name" value="DUF5698"/>
    <property type="match status" value="1"/>
</dbReference>
<protein>
    <recommendedName>
        <fullName evidence="6">UPF0316 protein GCM10008905_12050</fullName>
    </recommendedName>
</protein>
<sequence>MFIYIMIFVAKIVEVALMTIRTVLITRGEKVYGSIIGFFEISIWLYLINKVLVGISEDPIRMVTYALGYACGNYVGCIMEEKLALGLLTISVIIPEMEGEELIEILRKENVGVTKVKAEGINKDKSLLLLHIKRKRKNEVIKLIEENGRNCVISISDTKTVMGGYGIKK</sequence>
<dbReference type="PANTHER" id="PTHR40060">
    <property type="entry name" value="UPF0316 PROTEIN YEBE"/>
    <property type="match status" value="1"/>
</dbReference>
<feature type="transmembrane region" description="Helical" evidence="6">
    <location>
        <begin position="31"/>
        <end position="48"/>
    </location>
</feature>
<comment type="similarity">
    <text evidence="6">Belongs to the UPF0316 family.</text>
</comment>
<comment type="caution">
    <text evidence="9">The sequence shown here is derived from an EMBL/GenBank/DDBJ whole genome shotgun (WGS) entry which is preliminary data.</text>
</comment>
<keyword evidence="3 6" id="KW-0812">Transmembrane</keyword>
<dbReference type="InterPro" id="IPR022930">
    <property type="entry name" value="UPF0316"/>
</dbReference>
<evidence type="ECO:0000256" key="4">
    <source>
        <dbReference type="ARBA" id="ARBA00022989"/>
    </source>
</evidence>
<keyword evidence="4 6" id="KW-1133">Transmembrane helix</keyword>
<evidence type="ECO:0000256" key="6">
    <source>
        <dbReference type="HAMAP-Rule" id="MF_01515"/>
    </source>
</evidence>
<reference evidence="9 10" key="1">
    <citation type="journal article" date="2019" name="Int. J. Syst. Evol. Microbiol.">
        <title>The Global Catalogue of Microorganisms (GCM) 10K type strain sequencing project: providing services to taxonomists for standard genome sequencing and annotation.</title>
        <authorList>
            <consortium name="The Broad Institute Genomics Platform"/>
            <consortium name="The Broad Institute Genome Sequencing Center for Infectious Disease"/>
            <person name="Wu L."/>
            <person name="Ma J."/>
        </authorList>
    </citation>
    <scope>NUCLEOTIDE SEQUENCE [LARGE SCALE GENOMIC DNA]</scope>
    <source>
        <strain evidence="9 10">JCM 1405</strain>
    </source>
</reference>